<evidence type="ECO:0000256" key="1">
    <source>
        <dbReference type="ARBA" id="ARBA00004141"/>
    </source>
</evidence>
<sequence length="118" mass="13038">MGRVEYLLVLAACVVVTLPLELAGARVYRRPRRLARAVLPVAAVFLVWDALAIAAAVWDFDPAFVTGLGLPFGIPLEEVLFFVVVPVCGVLTYEAVGLTGQLLRRLARPLLDRRRVRR</sequence>
<proteinExistence type="predicted"/>
<protein>
    <submittedName>
        <fullName evidence="10">Lycopene cyclase domain-containing protein</fullName>
    </submittedName>
</protein>
<organism evidence="10 11">
    <name type="scientific">Amycolatopsis nalaikhensis</name>
    <dbReference type="NCBI Taxonomy" id="715472"/>
    <lineage>
        <taxon>Bacteria</taxon>
        <taxon>Bacillati</taxon>
        <taxon>Actinomycetota</taxon>
        <taxon>Actinomycetes</taxon>
        <taxon>Pseudonocardiales</taxon>
        <taxon>Pseudonocardiaceae</taxon>
        <taxon>Amycolatopsis</taxon>
    </lineage>
</organism>
<dbReference type="InterPro" id="IPR017825">
    <property type="entry name" value="Lycopene_cyclase_dom"/>
</dbReference>
<evidence type="ECO:0000313" key="11">
    <source>
        <dbReference type="Proteomes" id="UP001227101"/>
    </source>
</evidence>
<evidence type="ECO:0000256" key="7">
    <source>
        <dbReference type="ARBA" id="ARBA00023235"/>
    </source>
</evidence>
<dbReference type="Pfam" id="PF18916">
    <property type="entry name" value="Lycopene_cyc"/>
    <property type="match status" value="1"/>
</dbReference>
<accession>A0ABY8XFM1</accession>
<keyword evidence="7" id="KW-0413">Isomerase</keyword>
<dbReference type="NCBIfam" id="TIGR03462">
    <property type="entry name" value="CarR_dom_SF"/>
    <property type="match status" value="1"/>
</dbReference>
<dbReference type="EMBL" id="CP127173">
    <property type="protein sequence ID" value="WIV54419.1"/>
    <property type="molecule type" value="Genomic_DNA"/>
</dbReference>
<evidence type="ECO:0000256" key="2">
    <source>
        <dbReference type="ARBA" id="ARBA00004829"/>
    </source>
</evidence>
<feature type="transmembrane region" description="Helical" evidence="8">
    <location>
        <begin position="6"/>
        <end position="25"/>
    </location>
</feature>
<reference evidence="10 11" key="1">
    <citation type="submission" date="2023-06" db="EMBL/GenBank/DDBJ databases">
        <authorList>
            <person name="Oyuntsetseg B."/>
            <person name="Kim S.B."/>
        </authorList>
    </citation>
    <scope>NUCLEOTIDE SEQUENCE [LARGE SCALE GENOMIC DNA]</scope>
    <source>
        <strain evidence="10 11">2-2</strain>
    </source>
</reference>
<feature type="domain" description="Lycopene cyclase" evidence="9">
    <location>
        <begin position="6"/>
        <end position="94"/>
    </location>
</feature>
<keyword evidence="6 8" id="KW-0472">Membrane</keyword>
<dbReference type="RefSeq" id="WP_285451049.1">
    <property type="nucleotide sequence ID" value="NZ_CP127173.1"/>
</dbReference>
<evidence type="ECO:0000256" key="3">
    <source>
        <dbReference type="ARBA" id="ARBA00022692"/>
    </source>
</evidence>
<evidence type="ECO:0000256" key="6">
    <source>
        <dbReference type="ARBA" id="ARBA00023136"/>
    </source>
</evidence>
<feature type="transmembrane region" description="Helical" evidence="8">
    <location>
        <begin position="80"/>
        <end position="103"/>
    </location>
</feature>
<name>A0ABY8XFM1_9PSEU</name>
<keyword evidence="3 8" id="KW-0812">Transmembrane</keyword>
<evidence type="ECO:0000256" key="4">
    <source>
        <dbReference type="ARBA" id="ARBA00022746"/>
    </source>
</evidence>
<feature type="transmembrane region" description="Helical" evidence="8">
    <location>
        <begin position="37"/>
        <end position="60"/>
    </location>
</feature>
<gene>
    <name evidence="10" type="ORF">QP939_37015</name>
</gene>
<keyword evidence="4" id="KW-0125">Carotenoid biosynthesis</keyword>
<keyword evidence="11" id="KW-1185">Reference proteome</keyword>
<comment type="subcellular location">
    <subcellularLocation>
        <location evidence="1">Membrane</location>
        <topology evidence="1">Multi-pass membrane protein</topology>
    </subcellularLocation>
</comment>
<evidence type="ECO:0000259" key="9">
    <source>
        <dbReference type="Pfam" id="PF18916"/>
    </source>
</evidence>
<keyword evidence="5 8" id="KW-1133">Transmembrane helix</keyword>
<evidence type="ECO:0000256" key="8">
    <source>
        <dbReference type="SAM" id="Phobius"/>
    </source>
</evidence>
<dbReference type="Proteomes" id="UP001227101">
    <property type="component" value="Chromosome"/>
</dbReference>
<comment type="pathway">
    <text evidence="2">Carotenoid biosynthesis.</text>
</comment>
<evidence type="ECO:0000256" key="5">
    <source>
        <dbReference type="ARBA" id="ARBA00022989"/>
    </source>
</evidence>
<evidence type="ECO:0000313" key="10">
    <source>
        <dbReference type="EMBL" id="WIV54419.1"/>
    </source>
</evidence>